<evidence type="ECO:0000313" key="2">
    <source>
        <dbReference type="EMBL" id="GEP44852.1"/>
    </source>
</evidence>
<feature type="chain" id="PRO_5022158414" evidence="1">
    <location>
        <begin position="25"/>
        <end position="662"/>
    </location>
</feature>
<comment type="caution">
    <text evidence="2">The sequence shown here is derived from an EMBL/GenBank/DDBJ whole genome shotgun (WGS) entry which is preliminary data.</text>
</comment>
<dbReference type="Proteomes" id="UP000321577">
    <property type="component" value="Unassembled WGS sequence"/>
</dbReference>
<dbReference type="PANTHER" id="PTHR41339">
    <property type="entry name" value="LIPL48"/>
    <property type="match status" value="1"/>
</dbReference>
<gene>
    <name evidence="2" type="ORF">BGE01nite_41430</name>
</gene>
<proteinExistence type="predicted"/>
<dbReference type="EMBL" id="BKAG01000037">
    <property type="protein sequence ID" value="GEP44852.1"/>
    <property type="molecule type" value="Genomic_DNA"/>
</dbReference>
<evidence type="ECO:0000256" key="1">
    <source>
        <dbReference type="SAM" id="SignalP"/>
    </source>
</evidence>
<evidence type="ECO:0000313" key="3">
    <source>
        <dbReference type="Proteomes" id="UP000321577"/>
    </source>
</evidence>
<dbReference type="RefSeq" id="WP_146853195.1">
    <property type="nucleotide sequence ID" value="NZ_BKAG01000037.1"/>
</dbReference>
<reference evidence="2 3" key="1">
    <citation type="submission" date="2019-07" db="EMBL/GenBank/DDBJ databases">
        <title>Whole genome shotgun sequence of Brevifollis gellanilyticus NBRC 108608.</title>
        <authorList>
            <person name="Hosoyama A."/>
            <person name="Uohara A."/>
            <person name="Ohji S."/>
            <person name="Ichikawa N."/>
        </authorList>
    </citation>
    <scope>NUCLEOTIDE SEQUENCE [LARGE SCALE GENOMIC DNA]</scope>
    <source>
        <strain evidence="2 3">NBRC 108608</strain>
    </source>
</reference>
<feature type="signal peptide" evidence="1">
    <location>
        <begin position="1"/>
        <end position="24"/>
    </location>
</feature>
<name>A0A512MDT0_9BACT</name>
<dbReference type="PANTHER" id="PTHR41339:SF1">
    <property type="entry name" value="SECRETED PROTEIN"/>
    <property type="match status" value="1"/>
</dbReference>
<protein>
    <submittedName>
        <fullName evidence="2">Uncharacterized protein</fullName>
    </submittedName>
</protein>
<dbReference type="OrthoDB" id="237393at2"/>
<accession>A0A512MDT0</accession>
<organism evidence="2 3">
    <name type="scientific">Brevifollis gellanilyticus</name>
    <dbReference type="NCBI Taxonomy" id="748831"/>
    <lineage>
        <taxon>Bacteria</taxon>
        <taxon>Pseudomonadati</taxon>
        <taxon>Verrucomicrobiota</taxon>
        <taxon>Verrucomicrobiia</taxon>
        <taxon>Verrucomicrobiales</taxon>
        <taxon>Verrucomicrobiaceae</taxon>
    </lineage>
</organism>
<sequence length="662" mass="68604">MKPIFSKLLLLAGAAFLGTSAARADIVEITTNITEDTRWSADNVYVLTKIIFVLPPAKLTIEPGTLIRGAADSLTGGTNNPGTLTCSRGAKIIGNATPDLPIVMTSIDDTLVPGGPKTRPVAVLSNTVTPLNFDPNGPTANNAFFHTKLTGGLVICGRTPIGYDGDGAGDLRYSNGVFSGDTLSEPTGSGSGTGVNAAQGNGTGIAVPEGYSITSVTLATAYDPDGPTGTGNGVGTLPASTSFIPGAYGGVSENDDSGIYRFWSVRYGGFNVSANNEINGVTLCGVGRGTTFEWMEVAQNVDDNFEWFGGFVDCKYLFGMFCGDDAIDGDQGYSGNLQHIFAINDNENYDTVGRPGYLTTTAIGRLTSGVTATVSDKLVEWDGSEPNMAGVTPNTLSNAYNFTLLGNKGAVGAGVVASDDAFNCKVGDAAQFLRGVIEDVHDTLWSPGDAGAASNPTISDLRDSLYFNVTTAGATVNGAENLATLAAASNVRAKGHTTFGGLDPRATVNTAATNDARDLTFATIPSSVTSPDFFTPTQWTGAMRDNNYLFGWTWTHEVGLMPTTNIARPKLTLAINGNNPTVSFAATAAGGVAGDAVVYVVERSVDGGAHWVPVGFVQDGVATADAPVKRLADSDAGNLAITVTDSGYNYTGSPVHYRVIPQ</sequence>
<keyword evidence="3" id="KW-1185">Reference proteome</keyword>
<keyword evidence="1" id="KW-0732">Signal</keyword>
<dbReference type="AlphaFoldDB" id="A0A512MDT0"/>